<dbReference type="Pfam" id="PF13391">
    <property type="entry name" value="HNH_2"/>
    <property type="match status" value="1"/>
</dbReference>
<gene>
    <name evidence="2" type="ORF">FA10DRAFT_267422</name>
</gene>
<accession>A0A316YQQ5</accession>
<name>A0A316YQQ5_9BASI</name>
<dbReference type="RefSeq" id="XP_025378196.1">
    <property type="nucleotide sequence ID" value="XM_025521899.1"/>
</dbReference>
<evidence type="ECO:0000259" key="1">
    <source>
        <dbReference type="Pfam" id="PF13391"/>
    </source>
</evidence>
<reference evidence="2 3" key="1">
    <citation type="journal article" date="2018" name="Mol. Biol. Evol.">
        <title>Broad Genomic Sampling Reveals a Smut Pathogenic Ancestry of the Fungal Clade Ustilaginomycotina.</title>
        <authorList>
            <person name="Kijpornyongpan T."/>
            <person name="Mondo S.J."/>
            <person name="Barry K."/>
            <person name="Sandor L."/>
            <person name="Lee J."/>
            <person name="Lipzen A."/>
            <person name="Pangilinan J."/>
            <person name="LaButti K."/>
            <person name="Hainaut M."/>
            <person name="Henrissat B."/>
            <person name="Grigoriev I.V."/>
            <person name="Spatafora J.W."/>
            <person name="Aime M.C."/>
        </authorList>
    </citation>
    <scope>NUCLEOTIDE SEQUENCE [LARGE SCALE GENOMIC DNA]</scope>
    <source>
        <strain evidence="2 3">MCA 4198</strain>
    </source>
</reference>
<keyword evidence="3" id="KW-1185">Reference proteome</keyword>
<dbReference type="AlphaFoldDB" id="A0A316YQQ5"/>
<dbReference type="GeneID" id="37043815"/>
<dbReference type="OrthoDB" id="2142759at2759"/>
<evidence type="ECO:0000313" key="3">
    <source>
        <dbReference type="Proteomes" id="UP000245768"/>
    </source>
</evidence>
<organism evidence="2 3">
    <name type="scientific">Acaromyces ingoldii</name>
    <dbReference type="NCBI Taxonomy" id="215250"/>
    <lineage>
        <taxon>Eukaryota</taxon>
        <taxon>Fungi</taxon>
        <taxon>Dikarya</taxon>
        <taxon>Basidiomycota</taxon>
        <taxon>Ustilaginomycotina</taxon>
        <taxon>Exobasidiomycetes</taxon>
        <taxon>Exobasidiales</taxon>
        <taxon>Cryptobasidiaceae</taxon>
        <taxon>Acaromyces</taxon>
    </lineage>
</organism>
<dbReference type="Proteomes" id="UP000245768">
    <property type="component" value="Unassembled WGS sequence"/>
</dbReference>
<sequence>MGSFELRRISKALRHVVVSLTTTTYHQRTVSHSGSSSHGKGSSFKDRVLERDGRCVITGVLVSGFDGSVFHAAHIFPIAHLDLWRKNGFESLVTDTGLRMGDAKIDSVQNGMLLDPFAHTLFDGHYISINPDNDYMVTDFSKAGHFNGRHMYHAREVGHSERPLDELLRYHFYQAVLRNVRGSAGADELESPDSDSGEEVDWYDVHSVRLDNPKFHKTANGKARLETELASKLNILAFRQGTI</sequence>
<evidence type="ECO:0000313" key="2">
    <source>
        <dbReference type="EMBL" id="PWN90998.1"/>
    </source>
</evidence>
<feature type="domain" description="HNH nuclease" evidence="1">
    <location>
        <begin position="55"/>
        <end position="130"/>
    </location>
</feature>
<dbReference type="InterPro" id="IPR003615">
    <property type="entry name" value="HNH_nuc"/>
</dbReference>
<dbReference type="STRING" id="215250.A0A316YQQ5"/>
<proteinExistence type="predicted"/>
<protein>
    <recommendedName>
        <fullName evidence="1">HNH nuclease domain-containing protein</fullName>
    </recommendedName>
</protein>
<dbReference type="EMBL" id="KZ819636">
    <property type="protein sequence ID" value="PWN90998.1"/>
    <property type="molecule type" value="Genomic_DNA"/>
</dbReference>
<dbReference type="InParanoid" id="A0A316YQQ5"/>